<evidence type="ECO:0000313" key="3">
    <source>
        <dbReference type="Proteomes" id="UP001170954"/>
    </source>
</evidence>
<dbReference type="RefSeq" id="WP_149525441.1">
    <property type="nucleotide sequence ID" value="NZ_CP030848.1"/>
</dbReference>
<dbReference type="Proteomes" id="UP001170954">
    <property type="component" value="Unassembled WGS sequence"/>
</dbReference>
<evidence type="ECO:0000313" key="2">
    <source>
        <dbReference type="EMBL" id="MDM1048647.1"/>
    </source>
</evidence>
<keyword evidence="3" id="KW-1185">Reference proteome</keyword>
<evidence type="ECO:0000256" key="1">
    <source>
        <dbReference type="SAM" id="SignalP"/>
    </source>
</evidence>
<reference evidence="2" key="2">
    <citation type="journal article" date="2022" name="Sci. Total Environ.">
        <title>Prevalence, transmission, and molecular epidemiology of tet(X)-positive bacteria among humans, animals, and environmental niches in China: An epidemiological, and genomic-based study.</title>
        <authorList>
            <person name="Dong N."/>
            <person name="Zeng Y."/>
            <person name="Cai C."/>
            <person name="Sun C."/>
            <person name="Lu J."/>
            <person name="Liu C."/>
            <person name="Zhou H."/>
            <person name="Sun Q."/>
            <person name="Shu L."/>
            <person name="Wang H."/>
            <person name="Wang Y."/>
            <person name="Wang S."/>
            <person name="Wu C."/>
            <person name="Chan E.W."/>
            <person name="Chen G."/>
            <person name="Shen Z."/>
            <person name="Chen S."/>
            <person name="Zhang R."/>
        </authorList>
    </citation>
    <scope>NUCLEOTIDE SEQUENCE</scope>
    <source>
        <strain evidence="2">R1692</strain>
    </source>
</reference>
<dbReference type="EMBL" id="JACAGK010000026">
    <property type="protein sequence ID" value="MDM1048647.1"/>
    <property type="molecule type" value="Genomic_DNA"/>
</dbReference>
<protein>
    <submittedName>
        <fullName evidence="2">Uncharacterized protein</fullName>
    </submittedName>
</protein>
<comment type="caution">
    <text evidence="2">The sequence shown here is derived from an EMBL/GenBank/DDBJ whole genome shotgun (WGS) entry which is preliminary data.</text>
</comment>
<keyword evidence="1" id="KW-0732">Signal</keyword>
<organism evidence="2 3">
    <name type="scientific">Sphingobacterium hotanense</name>
    <dbReference type="NCBI Taxonomy" id="649196"/>
    <lineage>
        <taxon>Bacteria</taxon>
        <taxon>Pseudomonadati</taxon>
        <taxon>Bacteroidota</taxon>
        <taxon>Sphingobacteriia</taxon>
        <taxon>Sphingobacteriales</taxon>
        <taxon>Sphingobacteriaceae</taxon>
        <taxon>Sphingobacterium</taxon>
    </lineage>
</organism>
<feature type="chain" id="PRO_5045251420" evidence="1">
    <location>
        <begin position="22"/>
        <end position="104"/>
    </location>
</feature>
<gene>
    <name evidence="2" type="ORF">HX018_10390</name>
</gene>
<name>A0ABT7NN48_9SPHI</name>
<accession>A0ABT7NN48</accession>
<feature type="signal peptide" evidence="1">
    <location>
        <begin position="1"/>
        <end position="21"/>
    </location>
</feature>
<sequence>MMIKVFSKVLLSLGAIYLAKAQAPNALKNVPADSIIISVFRNDQQNREELMKLMNNENYPKDSLVFKIFDLKKQDARNQQQVFPLIDQYINNELNLAKDALNGA</sequence>
<proteinExistence type="predicted"/>
<reference evidence="2" key="1">
    <citation type="submission" date="2020-06" db="EMBL/GenBank/DDBJ databases">
        <authorList>
            <person name="Dong N."/>
        </authorList>
    </citation>
    <scope>NUCLEOTIDE SEQUENCE</scope>
    <source>
        <strain evidence="2">R1692</strain>
    </source>
</reference>